<keyword evidence="1 4" id="KW-0808">Transferase</keyword>
<dbReference type="InterPro" id="IPR016181">
    <property type="entry name" value="Acyl_CoA_acyltransferase"/>
</dbReference>
<dbReference type="PaxDb" id="584708-Apau_0818"/>
<reference evidence="4 5" key="1">
    <citation type="journal article" date="2010" name="Stand. Genomic Sci.">
        <title>Non-contiguous finished genome sequence of Aminomonas paucivorans type strain (GLU-3).</title>
        <authorList>
            <person name="Pitluck S."/>
            <person name="Yasawong M."/>
            <person name="Held B."/>
            <person name="Lapidus A."/>
            <person name="Nolan M."/>
            <person name="Copeland A."/>
            <person name="Lucas S."/>
            <person name="Del Rio T.G."/>
            <person name="Tice H."/>
            <person name="Cheng J.F."/>
            <person name="Chertkov O."/>
            <person name="Goodwin L."/>
            <person name="Tapia R."/>
            <person name="Han C."/>
            <person name="Liolios K."/>
            <person name="Ivanova N."/>
            <person name="Mavromatis K."/>
            <person name="Ovchinnikova G."/>
            <person name="Pati A."/>
            <person name="Chen A."/>
            <person name="Palaniappan K."/>
            <person name="Land M."/>
            <person name="Hauser L."/>
            <person name="Chang Y.J."/>
            <person name="Jeffries C.D."/>
            <person name="Pukall R."/>
            <person name="Spring S."/>
            <person name="Rohde M."/>
            <person name="Sikorski J."/>
            <person name="Goker M."/>
            <person name="Woyke T."/>
            <person name="Bristow J."/>
            <person name="Eisen J.A."/>
            <person name="Markowitz V."/>
            <person name="Hugenholtz P."/>
            <person name="Kyrpides N.C."/>
            <person name="Klenk H.P."/>
        </authorList>
    </citation>
    <scope>NUCLEOTIDE SEQUENCE [LARGE SCALE GENOMIC DNA]</scope>
    <source>
        <strain evidence="4 5">DSM 12260</strain>
    </source>
</reference>
<evidence type="ECO:0000256" key="2">
    <source>
        <dbReference type="ARBA" id="ARBA00023315"/>
    </source>
</evidence>
<dbReference type="AlphaFoldDB" id="E3CVP5"/>
<dbReference type="PROSITE" id="PS51186">
    <property type="entry name" value="GNAT"/>
    <property type="match status" value="1"/>
</dbReference>
<proteinExistence type="predicted"/>
<keyword evidence="2" id="KW-0012">Acyltransferase</keyword>
<evidence type="ECO:0000256" key="1">
    <source>
        <dbReference type="ARBA" id="ARBA00022679"/>
    </source>
</evidence>
<keyword evidence="5" id="KW-1185">Reference proteome</keyword>
<dbReference type="HOGENOM" id="CLU_013985_23_0_0"/>
<dbReference type="GO" id="GO:0016747">
    <property type="term" value="F:acyltransferase activity, transferring groups other than amino-acyl groups"/>
    <property type="evidence" value="ECO:0007669"/>
    <property type="project" value="InterPro"/>
</dbReference>
<gene>
    <name evidence="4" type="ORF">Apau_0818</name>
</gene>
<evidence type="ECO:0000313" key="5">
    <source>
        <dbReference type="Proteomes" id="UP000005096"/>
    </source>
</evidence>
<dbReference type="SUPFAM" id="SSF55729">
    <property type="entry name" value="Acyl-CoA N-acyltransferases (Nat)"/>
    <property type="match status" value="1"/>
</dbReference>
<dbReference type="eggNOG" id="COG0456">
    <property type="taxonomic scope" value="Bacteria"/>
</dbReference>
<dbReference type="Proteomes" id="UP000005096">
    <property type="component" value="Chromosome"/>
</dbReference>
<dbReference type="Pfam" id="PF00583">
    <property type="entry name" value="Acetyltransf_1"/>
    <property type="match status" value="1"/>
</dbReference>
<sequence>MLPVEIRFCRPEDQAALVEIEAQGQPFPWASGVFAQDLRGEGGVFYLGAQAPKGVLCGFAVGRVERGDLLLLNLGVHLRYRRQGVGLQLLAALGETGTYLGCHRLRLHVRFSNEGARQFYGDLGFRRLLRIPAYYEDGEDAEEWVGALPLSLVRPEASAAASGSEEG</sequence>
<feature type="domain" description="N-acetyltransferase" evidence="3">
    <location>
        <begin position="4"/>
        <end position="155"/>
    </location>
</feature>
<accession>E3CVP5</accession>
<organism evidence="4 5">
    <name type="scientific">Aminomonas paucivorans DSM 12260</name>
    <dbReference type="NCBI Taxonomy" id="584708"/>
    <lineage>
        <taxon>Bacteria</taxon>
        <taxon>Thermotogati</taxon>
        <taxon>Synergistota</taxon>
        <taxon>Synergistia</taxon>
        <taxon>Synergistales</taxon>
        <taxon>Synergistaceae</taxon>
        <taxon>Aminomonas</taxon>
    </lineage>
</organism>
<dbReference type="OrthoDB" id="5961at2"/>
<dbReference type="InterPro" id="IPR000182">
    <property type="entry name" value="GNAT_dom"/>
</dbReference>
<protein>
    <submittedName>
        <fullName evidence="4">GCN5-related N-acetyltransferase</fullName>
    </submittedName>
</protein>
<dbReference type="InterPro" id="IPR050680">
    <property type="entry name" value="YpeA/RimI_acetyltransf"/>
</dbReference>
<dbReference type="Gene3D" id="3.40.630.30">
    <property type="match status" value="1"/>
</dbReference>
<dbReference type="EMBL" id="CM001022">
    <property type="protein sequence ID" value="EFQ23246.1"/>
    <property type="molecule type" value="Genomic_DNA"/>
</dbReference>
<dbReference type="PANTHER" id="PTHR43420">
    <property type="entry name" value="ACETYLTRANSFERASE"/>
    <property type="match status" value="1"/>
</dbReference>
<dbReference type="STRING" id="584708.Apau_0818"/>
<evidence type="ECO:0000259" key="3">
    <source>
        <dbReference type="PROSITE" id="PS51186"/>
    </source>
</evidence>
<name>E3CVP5_9BACT</name>
<evidence type="ECO:0000313" key="4">
    <source>
        <dbReference type="EMBL" id="EFQ23246.1"/>
    </source>
</evidence>
<dbReference type="PANTHER" id="PTHR43420:SF12">
    <property type="entry name" value="N-ACETYLTRANSFERASE DOMAIN-CONTAINING PROTEIN"/>
    <property type="match status" value="1"/>
</dbReference>